<accession>A0A1M7GD23</accession>
<dbReference type="SUPFAM" id="SSF51430">
    <property type="entry name" value="NAD(P)-linked oxidoreductase"/>
    <property type="match status" value="1"/>
</dbReference>
<evidence type="ECO:0000313" key="3">
    <source>
        <dbReference type="EMBL" id="SHM14076.1"/>
    </source>
</evidence>
<dbReference type="GO" id="GO:0016491">
    <property type="term" value="F:oxidoreductase activity"/>
    <property type="evidence" value="ECO:0007669"/>
    <property type="project" value="UniProtKB-KW"/>
</dbReference>
<dbReference type="AlphaFoldDB" id="A0A1M7GD23"/>
<dbReference type="Gene3D" id="3.20.20.100">
    <property type="entry name" value="NADP-dependent oxidoreductase domain"/>
    <property type="match status" value="1"/>
</dbReference>
<evidence type="ECO:0000259" key="2">
    <source>
        <dbReference type="Pfam" id="PF00248"/>
    </source>
</evidence>
<dbReference type="PANTHER" id="PTHR43625">
    <property type="entry name" value="AFLATOXIN B1 ALDEHYDE REDUCTASE"/>
    <property type="match status" value="1"/>
</dbReference>
<dbReference type="RefSeq" id="WP_073012229.1">
    <property type="nucleotide sequence ID" value="NZ_FRBW01000002.1"/>
</dbReference>
<evidence type="ECO:0000256" key="1">
    <source>
        <dbReference type="ARBA" id="ARBA00023002"/>
    </source>
</evidence>
<proteinExistence type="predicted"/>
<dbReference type="Proteomes" id="UP000186002">
    <property type="component" value="Unassembled WGS sequence"/>
</dbReference>
<dbReference type="PANTHER" id="PTHR43625:SF40">
    <property type="entry name" value="ALDO-KETO REDUCTASE YAKC [NADP(+)]"/>
    <property type="match status" value="1"/>
</dbReference>
<dbReference type="InterPro" id="IPR023210">
    <property type="entry name" value="NADP_OxRdtase_dom"/>
</dbReference>
<dbReference type="InterPro" id="IPR020471">
    <property type="entry name" value="AKR"/>
</dbReference>
<dbReference type="GO" id="GO:0005737">
    <property type="term" value="C:cytoplasm"/>
    <property type="evidence" value="ECO:0007669"/>
    <property type="project" value="TreeGrafter"/>
</dbReference>
<organism evidence="3 4">
    <name type="scientific">Roseibium suaedae</name>
    <dbReference type="NCBI Taxonomy" id="735517"/>
    <lineage>
        <taxon>Bacteria</taxon>
        <taxon>Pseudomonadati</taxon>
        <taxon>Pseudomonadota</taxon>
        <taxon>Alphaproteobacteria</taxon>
        <taxon>Hyphomicrobiales</taxon>
        <taxon>Stappiaceae</taxon>
        <taxon>Roseibium</taxon>
    </lineage>
</organism>
<dbReference type="PRINTS" id="PR00069">
    <property type="entry name" value="ALDKETRDTASE"/>
</dbReference>
<dbReference type="InterPro" id="IPR036812">
    <property type="entry name" value="NAD(P)_OxRdtase_dom_sf"/>
</dbReference>
<feature type="domain" description="NADP-dependent oxidoreductase" evidence="2">
    <location>
        <begin position="14"/>
        <end position="309"/>
    </location>
</feature>
<dbReference type="OrthoDB" id="9803483at2"/>
<dbReference type="EMBL" id="FRBW01000002">
    <property type="protein sequence ID" value="SHM14076.1"/>
    <property type="molecule type" value="Genomic_DNA"/>
</dbReference>
<dbReference type="Pfam" id="PF00248">
    <property type="entry name" value="Aldo_ket_red"/>
    <property type="match status" value="1"/>
</dbReference>
<keyword evidence="1" id="KW-0560">Oxidoreductase</keyword>
<dbReference type="InterPro" id="IPR050791">
    <property type="entry name" value="Aldo-Keto_reductase"/>
</dbReference>
<protein>
    <submittedName>
        <fullName evidence="3">Predicted oxidoreductase</fullName>
    </submittedName>
</protein>
<gene>
    <name evidence="3" type="ORF">SAMN05444272_1884</name>
</gene>
<dbReference type="STRING" id="735517.SAMN05444272_1884"/>
<evidence type="ECO:0000313" key="4">
    <source>
        <dbReference type="Proteomes" id="UP000186002"/>
    </source>
</evidence>
<keyword evidence="4" id="KW-1185">Reference proteome</keyword>
<name>A0A1M7GD23_9HYPH</name>
<dbReference type="PROSITE" id="PS51257">
    <property type="entry name" value="PROKAR_LIPOPROTEIN"/>
    <property type="match status" value="1"/>
</dbReference>
<reference evidence="3 4" key="1">
    <citation type="submission" date="2016-11" db="EMBL/GenBank/DDBJ databases">
        <authorList>
            <person name="Jaros S."/>
            <person name="Januszkiewicz K."/>
            <person name="Wedrychowicz H."/>
        </authorList>
    </citation>
    <scope>NUCLEOTIDE SEQUENCE [LARGE SCALE GENOMIC DNA]</scope>
    <source>
        <strain evidence="3 4">DSM 22153</strain>
    </source>
</reference>
<sequence>MTSRKIGSAAVTPVGLGCMNYAHGYGNTLTAEAASRLLNEALELGYTHFDTATIYGAGVSETVLGNTLGARRNDIFLASKCGLFPGTNGASRDIDGRPERIKAACEASLQRLKTDVIDLYYLHRLDRTVPIEDSAGAFADLIREGKIRSYGLSEVSAETLRRAHAVHPVAALQSEYSLWTRNPEIATLAACRDLGVTFVAFSPLARAFLTGKHGMDAVLHPDEKDMRRAMPRFVPETYARNLELLKVYGEIADEAGCSMAALAIAWVLAQGEHVVAIPGTTQSDHLKENFEAGSLQLSAEVLLKLDKLINQETVQGTRYSAAQQADIETETFPSER</sequence>